<evidence type="ECO:0000256" key="2">
    <source>
        <dbReference type="ARBA" id="ARBA00023125"/>
    </source>
</evidence>
<dbReference type="RefSeq" id="WP_161385544.1">
    <property type="nucleotide sequence ID" value="NZ_ARXX01000022.1"/>
</dbReference>
<sequence length="142" mass="16472">MAKPTPSLTVALLQAREAAMGFFRPLLNEYGLTEQQWRVIRILKEVPEHQLESRDLAEIACILRPSLTGVLVRLEKTGYVKRWKPANDQRRLCVSLTEEGHRLFDAMSGDMHKQYRRIKRQLGADNYKTLMALLDQLQRVEP</sequence>
<dbReference type="InterPro" id="IPR023187">
    <property type="entry name" value="Tscrpt_reg_MarR-type_CS"/>
</dbReference>
<dbReference type="EMBL" id="ARXX01000022">
    <property type="protein sequence ID" value="MBF5056401.1"/>
    <property type="molecule type" value="Genomic_DNA"/>
</dbReference>
<dbReference type="PRINTS" id="PR00598">
    <property type="entry name" value="HTHMARR"/>
</dbReference>
<evidence type="ECO:0000256" key="1">
    <source>
        <dbReference type="ARBA" id="ARBA00023015"/>
    </source>
</evidence>
<dbReference type="InterPro" id="IPR036390">
    <property type="entry name" value="WH_DNA-bd_sf"/>
</dbReference>
<protein>
    <submittedName>
        <fullName evidence="5">Homoprotocatechuate degradation operon regulator HpaR</fullName>
    </submittedName>
</protein>
<feature type="domain" description="HTH marR-type" evidence="4">
    <location>
        <begin position="5"/>
        <end position="139"/>
    </location>
</feature>
<comment type="caution">
    <text evidence="5">The sequence shown here is derived from an EMBL/GenBank/DDBJ whole genome shotgun (WGS) entry which is preliminary data.</text>
</comment>
<evidence type="ECO:0000256" key="3">
    <source>
        <dbReference type="ARBA" id="ARBA00023163"/>
    </source>
</evidence>
<dbReference type="NCBIfam" id="TIGR02337">
    <property type="entry name" value="HpaR"/>
    <property type="match status" value="1"/>
</dbReference>
<gene>
    <name evidence="5" type="ORF">Y5W_01695</name>
</gene>
<keyword evidence="3" id="KW-0804">Transcription</keyword>
<dbReference type="SUPFAM" id="SSF46785">
    <property type="entry name" value="Winged helix' DNA-binding domain"/>
    <property type="match status" value="1"/>
</dbReference>
<dbReference type="Pfam" id="PF01047">
    <property type="entry name" value="MarR"/>
    <property type="match status" value="1"/>
</dbReference>
<keyword evidence="1" id="KW-0805">Transcription regulation</keyword>
<dbReference type="InterPro" id="IPR036388">
    <property type="entry name" value="WH-like_DNA-bd_sf"/>
</dbReference>
<dbReference type="SMART" id="SM00347">
    <property type="entry name" value="HTH_MARR"/>
    <property type="match status" value="1"/>
</dbReference>
<evidence type="ECO:0000313" key="6">
    <source>
        <dbReference type="Proteomes" id="UP000662703"/>
    </source>
</evidence>
<keyword evidence="6" id="KW-1185">Reference proteome</keyword>
<dbReference type="Gene3D" id="1.10.10.10">
    <property type="entry name" value="Winged helix-like DNA-binding domain superfamily/Winged helix DNA-binding domain"/>
    <property type="match status" value="1"/>
</dbReference>
<dbReference type="PANTHER" id="PTHR33164">
    <property type="entry name" value="TRANSCRIPTIONAL REGULATOR, MARR FAMILY"/>
    <property type="match status" value="1"/>
</dbReference>
<dbReference type="PANTHER" id="PTHR33164:SF13">
    <property type="entry name" value="4-HYDROXYPHENYLACETATE CATABOLISM PROTEIN"/>
    <property type="match status" value="1"/>
</dbReference>
<dbReference type="Proteomes" id="UP000662703">
    <property type="component" value="Unassembled WGS sequence"/>
</dbReference>
<dbReference type="InterPro" id="IPR039422">
    <property type="entry name" value="MarR/SlyA-like"/>
</dbReference>
<organism evidence="5 6">
    <name type="scientific">Alloalcanivorax profundimaris</name>
    <dbReference type="NCBI Taxonomy" id="2735259"/>
    <lineage>
        <taxon>Bacteria</taxon>
        <taxon>Pseudomonadati</taxon>
        <taxon>Pseudomonadota</taxon>
        <taxon>Gammaproteobacteria</taxon>
        <taxon>Oceanospirillales</taxon>
        <taxon>Alcanivoracaceae</taxon>
        <taxon>Alloalcanivorax</taxon>
    </lineage>
</organism>
<name>A0ABS0AQJ0_9GAMM</name>
<dbReference type="InterPro" id="IPR012712">
    <property type="entry name" value="HpaR/FarR"/>
</dbReference>
<proteinExistence type="predicted"/>
<keyword evidence="2" id="KW-0238">DNA-binding</keyword>
<evidence type="ECO:0000313" key="5">
    <source>
        <dbReference type="EMBL" id="MBF5056401.1"/>
    </source>
</evidence>
<accession>A0ABS0AQJ0</accession>
<evidence type="ECO:0000259" key="4">
    <source>
        <dbReference type="PROSITE" id="PS50995"/>
    </source>
</evidence>
<dbReference type="InterPro" id="IPR000835">
    <property type="entry name" value="HTH_MarR-typ"/>
</dbReference>
<reference evidence="5 6" key="1">
    <citation type="submission" date="2012-09" db="EMBL/GenBank/DDBJ databases">
        <title>Genome Sequence of alkane-degrading Bacterium Alcanivorax sp. 521-1.</title>
        <authorList>
            <person name="Lai Q."/>
            <person name="Shao Z."/>
        </authorList>
    </citation>
    <scope>NUCLEOTIDE SEQUENCE [LARGE SCALE GENOMIC DNA]</scope>
    <source>
        <strain evidence="5 6">521-1</strain>
    </source>
</reference>
<dbReference type="PROSITE" id="PS01117">
    <property type="entry name" value="HTH_MARR_1"/>
    <property type="match status" value="1"/>
</dbReference>
<dbReference type="PROSITE" id="PS50995">
    <property type="entry name" value="HTH_MARR_2"/>
    <property type="match status" value="1"/>
</dbReference>